<dbReference type="InterPro" id="IPR044066">
    <property type="entry name" value="TRIAD_supradom"/>
</dbReference>
<dbReference type="SMART" id="SM00647">
    <property type="entry name" value="IBR"/>
    <property type="match status" value="2"/>
</dbReference>
<evidence type="ECO:0000256" key="3">
    <source>
        <dbReference type="ARBA" id="ARBA00022679"/>
    </source>
</evidence>
<dbReference type="Gene3D" id="3.30.40.10">
    <property type="entry name" value="Zinc/RING finger domain, C3HC4 (zinc finger)"/>
    <property type="match status" value="1"/>
</dbReference>
<dbReference type="Proteomes" id="UP001590951">
    <property type="component" value="Unassembled WGS sequence"/>
</dbReference>
<dbReference type="CDD" id="cd20335">
    <property type="entry name" value="BRcat_RBR"/>
    <property type="match status" value="1"/>
</dbReference>
<feature type="compositionally biased region" description="Basic and acidic residues" evidence="9">
    <location>
        <begin position="227"/>
        <end position="248"/>
    </location>
</feature>
<dbReference type="Gene3D" id="1.20.120.1750">
    <property type="match status" value="1"/>
</dbReference>
<proteinExistence type="predicted"/>
<evidence type="ECO:0000256" key="9">
    <source>
        <dbReference type="SAM" id="MobiDB-lite"/>
    </source>
</evidence>
<dbReference type="EMBL" id="JBHFEH010000001">
    <property type="protein sequence ID" value="KAL2059024.1"/>
    <property type="molecule type" value="Genomic_DNA"/>
</dbReference>
<keyword evidence="12" id="KW-1185">Reference proteome</keyword>
<dbReference type="SUPFAM" id="SSF57850">
    <property type="entry name" value="RING/U-box"/>
    <property type="match status" value="2"/>
</dbReference>
<dbReference type="PROSITE" id="PS51873">
    <property type="entry name" value="TRIAD"/>
    <property type="match status" value="1"/>
</dbReference>
<evidence type="ECO:0000256" key="7">
    <source>
        <dbReference type="ARBA" id="ARBA00022786"/>
    </source>
</evidence>
<sequence length="828" mass="92456">MEDPQTKGVLLDSIETHRNHLLSEEEQRISSFRKGKSPATEQDEEREAQLEKRLKELADNYKSISENAATRQRVSARGAPVDRMSLVSRQDWPLGAQSNVIQESLESSSGDDEPLWNPLTSSYAHRETGFEPGPSNSRYQSYTPQSSEDDYHDIFETLTANSSSSQGSHTSSSTSPHPIRPTDTVLSDDERESLAAPPASTRLGRLSFNNFMSWMSPRVKGVVWRGKSSDTHPDKLGPAPAREERERSNGSGTPKTSYDGFTPNTRSSSDSSKSAALFESRSIDRSSVGSTGTDSSQSSDEPATVSRALSSQVRASRGTASEKRANDDVANDMSLKEEPSTSSSDDSQERAGEENNFEASRREAIRLESLFRQQEQDRELAERLTRDEDLAASLQDLEIRNDESSVLLAINLANGFVQDQGASALHQLEEQEMALGFQNAVSMQERQLQADMEFAIRLQNELSMLESDRNLAQRLQSESSAPDSSMAMGFGDTYESVVPETPFPQRADEGFEGPVRTPHSVSSNPFSPAFATRTQPMHSKPRSSRQSGMVGSKTQQRKGNQSNQPGQASSGQEWKGQQRKRQERNDSMGISFLQQMQQEKEQRFVRDRAEAQRIQNTLQAQDRVAQDKIKAEQAAIKREEFAECLICTDDFDRAEMVRPCQHWYCRGCLTGAFRSAYNSKPRKPFRCCKRDISVDLVARELGAAFVRDYKASELERSTPNPLYCSNKGCARFIPPADIHGDNGACRNCRSQTCRHCRSRAHPGKLCSKDKDTEEVKALGSKQGWKLCPGCSHMIMRNEGCLHMTCSQCRTEFCYNCGSRSCKQRCTRT</sequence>
<evidence type="ECO:0000259" key="10">
    <source>
        <dbReference type="PROSITE" id="PS51873"/>
    </source>
</evidence>
<keyword evidence="7" id="KW-0833">Ubl conjugation pathway</keyword>
<feature type="compositionally biased region" description="Basic and acidic residues" evidence="9">
    <location>
        <begin position="14"/>
        <end position="28"/>
    </location>
</feature>
<evidence type="ECO:0000256" key="4">
    <source>
        <dbReference type="ARBA" id="ARBA00022723"/>
    </source>
</evidence>
<feature type="compositionally biased region" description="Low complexity" evidence="9">
    <location>
        <begin position="286"/>
        <end position="300"/>
    </location>
</feature>
<feature type="compositionally biased region" description="Polar residues" evidence="9">
    <location>
        <begin position="519"/>
        <end position="537"/>
    </location>
</feature>
<accession>A0ABR4BMK8</accession>
<evidence type="ECO:0000313" key="11">
    <source>
        <dbReference type="EMBL" id="KAL2059024.1"/>
    </source>
</evidence>
<evidence type="ECO:0000256" key="6">
    <source>
        <dbReference type="ARBA" id="ARBA00022771"/>
    </source>
</evidence>
<dbReference type="InterPro" id="IPR013083">
    <property type="entry name" value="Znf_RING/FYVE/PHD"/>
</dbReference>
<keyword evidence="6" id="KW-0863">Zinc-finger</keyword>
<dbReference type="InterPro" id="IPR002867">
    <property type="entry name" value="IBR_dom"/>
</dbReference>
<dbReference type="InterPro" id="IPR031127">
    <property type="entry name" value="E3_UB_ligase_RBR"/>
</dbReference>
<keyword evidence="8" id="KW-0862">Zinc</keyword>
<dbReference type="CDD" id="cd22584">
    <property type="entry name" value="Rcat_RBR_unk"/>
    <property type="match status" value="1"/>
</dbReference>
<reference evidence="11 12" key="1">
    <citation type="submission" date="2024-09" db="EMBL/GenBank/DDBJ databases">
        <title>Rethinking Asexuality: The Enigmatic Case of Functional Sexual Genes in Lepraria (Stereocaulaceae).</title>
        <authorList>
            <person name="Doellman M."/>
            <person name="Sun Y."/>
            <person name="Barcenas-Pena A."/>
            <person name="Lumbsch H.T."/>
            <person name="Grewe F."/>
        </authorList>
    </citation>
    <scope>NUCLEOTIDE SEQUENCE [LARGE SCALE GENOMIC DNA]</scope>
    <source>
        <strain evidence="11 12">Grewe 0041</strain>
    </source>
</reference>
<keyword evidence="3" id="KW-0808">Transferase</keyword>
<feature type="compositionally biased region" description="Polar residues" evidence="9">
    <location>
        <begin position="473"/>
        <end position="483"/>
    </location>
</feature>
<dbReference type="InterPro" id="IPR017907">
    <property type="entry name" value="Znf_RING_CS"/>
</dbReference>
<feature type="compositionally biased region" description="Polar residues" evidence="9">
    <location>
        <begin position="134"/>
        <end position="146"/>
    </location>
</feature>
<protein>
    <recommendedName>
        <fullName evidence="2">RBR-type E3 ubiquitin transferase</fullName>
        <ecNumber evidence="2">2.3.2.31</ecNumber>
    </recommendedName>
</protein>
<comment type="catalytic activity">
    <reaction evidence="1">
        <text>[E2 ubiquitin-conjugating enzyme]-S-ubiquitinyl-L-cysteine + [acceptor protein]-L-lysine = [E2 ubiquitin-conjugating enzyme]-L-cysteine + [acceptor protein]-N(6)-ubiquitinyl-L-lysine.</text>
        <dbReference type="EC" id="2.3.2.31"/>
    </reaction>
</comment>
<feature type="region of interest" description="Disordered" evidence="9">
    <location>
        <begin position="1"/>
        <end position="48"/>
    </location>
</feature>
<evidence type="ECO:0000313" key="12">
    <source>
        <dbReference type="Proteomes" id="UP001590951"/>
    </source>
</evidence>
<keyword evidence="4" id="KW-0479">Metal-binding</keyword>
<evidence type="ECO:0000256" key="2">
    <source>
        <dbReference type="ARBA" id="ARBA00012251"/>
    </source>
</evidence>
<dbReference type="PANTHER" id="PTHR11685">
    <property type="entry name" value="RBR FAMILY RING FINGER AND IBR DOMAIN-CONTAINING"/>
    <property type="match status" value="1"/>
</dbReference>
<comment type="caution">
    <text evidence="11">The sequence shown here is derived from an EMBL/GenBank/DDBJ whole genome shotgun (WGS) entry which is preliminary data.</text>
</comment>
<evidence type="ECO:0000256" key="5">
    <source>
        <dbReference type="ARBA" id="ARBA00022737"/>
    </source>
</evidence>
<dbReference type="PROSITE" id="PS00518">
    <property type="entry name" value="ZF_RING_1"/>
    <property type="match status" value="1"/>
</dbReference>
<dbReference type="Pfam" id="PF01485">
    <property type="entry name" value="IBR"/>
    <property type="match status" value="2"/>
</dbReference>
<feature type="region of interest" description="Disordered" evidence="9">
    <location>
        <begin position="103"/>
        <end position="198"/>
    </location>
</feature>
<feature type="region of interest" description="Disordered" evidence="9">
    <location>
        <begin position="224"/>
        <end position="359"/>
    </location>
</feature>
<feature type="domain" description="RING-type" evidence="10">
    <location>
        <begin position="640"/>
        <end position="828"/>
    </location>
</feature>
<evidence type="ECO:0000256" key="8">
    <source>
        <dbReference type="ARBA" id="ARBA00022833"/>
    </source>
</evidence>
<evidence type="ECO:0000256" key="1">
    <source>
        <dbReference type="ARBA" id="ARBA00001798"/>
    </source>
</evidence>
<feature type="compositionally biased region" description="Low complexity" evidence="9">
    <location>
        <begin position="162"/>
        <end position="177"/>
    </location>
</feature>
<keyword evidence="5" id="KW-0677">Repeat</keyword>
<feature type="region of interest" description="Disordered" evidence="9">
    <location>
        <begin position="473"/>
        <end position="584"/>
    </location>
</feature>
<feature type="compositionally biased region" description="Polar residues" evidence="9">
    <location>
        <begin position="544"/>
        <end position="572"/>
    </location>
</feature>
<feature type="compositionally biased region" description="Basic and acidic residues" evidence="9">
    <location>
        <begin position="347"/>
        <end position="359"/>
    </location>
</feature>
<dbReference type="EC" id="2.3.2.31" evidence="2"/>
<organism evidence="11 12">
    <name type="scientific">Lepraria finkii</name>
    <dbReference type="NCBI Taxonomy" id="1340010"/>
    <lineage>
        <taxon>Eukaryota</taxon>
        <taxon>Fungi</taxon>
        <taxon>Dikarya</taxon>
        <taxon>Ascomycota</taxon>
        <taxon>Pezizomycotina</taxon>
        <taxon>Lecanoromycetes</taxon>
        <taxon>OSLEUM clade</taxon>
        <taxon>Lecanoromycetidae</taxon>
        <taxon>Lecanorales</taxon>
        <taxon>Lecanorineae</taxon>
        <taxon>Stereocaulaceae</taxon>
        <taxon>Lepraria</taxon>
    </lineage>
</organism>
<name>A0ABR4BMK8_9LECA</name>
<gene>
    <name evidence="11" type="ORF">ABVK25_000316</name>
</gene>